<dbReference type="OrthoDB" id="1470350at2759"/>
<keyword evidence="7" id="KW-0503">Monooxygenase</keyword>
<accession>A0A167FQG1</accession>
<organism evidence="8 9">
    <name type="scientific">Metarhizium rileyi (strain RCEF 4871)</name>
    <name type="common">Nomuraea rileyi</name>
    <dbReference type="NCBI Taxonomy" id="1649241"/>
    <lineage>
        <taxon>Eukaryota</taxon>
        <taxon>Fungi</taxon>
        <taxon>Dikarya</taxon>
        <taxon>Ascomycota</taxon>
        <taxon>Pezizomycotina</taxon>
        <taxon>Sordariomycetes</taxon>
        <taxon>Hypocreomycetidae</taxon>
        <taxon>Hypocreales</taxon>
        <taxon>Clavicipitaceae</taxon>
        <taxon>Metarhizium</taxon>
    </lineage>
</organism>
<evidence type="ECO:0000313" key="8">
    <source>
        <dbReference type="EMBL" id="OAA45604.1"/>
    </source>
</evidence>
<dbReference type="InterPro" id="IPR001128">
    <property type="entry name" value="Cyt_P450"/>
</dbReference>
<keyword evidence="7" id="KW-0560">Oxidoreductase</keyword>
<dbReference type="Pfam" id="PF00067">
    <property type="entry name" value="p450"/>
    <property type="match status" value="1"/>
</dbReference>
<dbReference type="PANTHER" id="PTHR24305">
    <property type="entry name" value="CYTOCHROME P450"/>
    <property type="match status" value="1"/>
</dbReference>
<protein>
    <submittedName>
        <fullName evidence="8">Cytochrome P450 3A17</fullName>
    </submittedName>
</protein>
<evidence type="ECO:0000256" key="3">
    <source>
        <dbReference type="ARBA" id="ARBA00022617"/>
    </source>
</evidence>
<keyword evidence="4 6" id="KW-0479">Metal-binding</keyword>
<keyword evidence="5 6" id="KW-0408">Iron</keyword>
<dbReference type="InterPro" id="IPR002401">
    <property type="entry name" value="Cyt_P450_E_grp-I"/>
</dbReference>
<keyword evidence="3 6" id="KW-0349">Heme</keyword>
<evidence type="ECO:0000256" key="6">
    <source>
        <dbReference type="PIRSR" id="PIRSR602401-1"/>
    </source>
</evidence>
<dbReference type="STRING" id="1081105.A0A167FQG1"/>
<dbReference type="GO" id="GO:0016705">
    <property type="term" value="F:oxidoreductase activity, acting on paired donors, with incorporation or reduction of molecular oxygen"/>
    <property type="evidence" value="ECO:0007669"/>
    <property type="project" value="InterPro"/>
</dbReference>
<comment type="cofactor">
    <cofactor evidence="1 6">
        <name>heme</name>
        <dbReference type="ChEBI" id="CHEBI:30413"/>
    </cofactor>
</comment>
<dbReference type="GO" id="GO:0020037">
    <property type="term" value="F:heme binding"/>
    <property type="evidence" value="ECO:0007669"/>
    <property type="project" value="InterPro"/>
</dbReference>
<gene>
    <name evidence="8" type="ORF">NOR_03393</name>
</gene>
<dbReference type="PRINTS" id="PR00385">
    <property type="entry name" value="P450"/>
</dbReference>
<dbReference type="Gene3D" id="1.10.630.10">
    <property type="entry name" value="Cytochrome P450"/>
    <property type="match status" value="1"/>
</dbReference>
<feature type="binding site" description="axial binding residue" evidence="6">
    <location>
        <position position="463"/>
    </location>
    <ligand>
        <name>heme</name>
        <dbReference type="ChEBI" id="CHEBI:30413"/>
    </ligand>
    <ligandPart>
        <name>Fe</name>
        <dbReference type="ChEBI" id="CHEBI:18248"/>
    </ligandPart>
</feature>
<keyword evidence="9" id="KW-1185">Reference proteome</keyword>
<reference evidence="8 9" key="1">
    <citation type="journal article" date="2016" name="Genome Biol. Evol.">
        <title>Divergent and convergent evolution of fungal pathogenicity.</title>
        <authorList>
            <person name="Shang Y."/>
            <person name="Xiao G."/>
            <person name="Zheng P."/>
            <person name="Cen K."/>
            <person name="Zhan S."/>
            <person name="Wang C."/>
        </authorList>
    </citation>
    <scope>NUCLEOTIDE SEQUENCE [LARGE SCALE GENOMIC DNA]</scope>
    <source>
        <strain evidence="8 9">RCEF 4871</strain>
    </source>
</reference>
<evidence type="ECO:0000256" key="5">
    <source>
        <dbReference type="ARBA" id="ARBA00023004"/>
    </source>
</evidence>
<dbReference type="PRINTS" id="PR00463">
    <property type="entry name" value="EP450I"/>
</dbReference>
<dbReference type="InterPro" id="IPR017972">
    <property type="entry name" value="Cyt_P450_CS"/>
</dbReference>
<dbReference type="OMA" id="ENWHANQ"/>
<dbReference type="SUPFAM" id="SSF48264">
    <property type="entry name" value="Cytochrome P450"/>
    <property type="match status" value="1"/>
</dbReference>
<evidence type="ECO:0000313" key="9">
    <source>
        <dbReference type="Proteomes" id="UP000243498"/>
    </source>
</evidence>
<sequence>MSSSEVFVIGRRLAAIQDGWDKTHFVPLATLVTSMFLAFYISQAIHRIWFHPLSKFPGPVLYSVFYLPFLYQSYIKGRWVFKTIELHRRYGPIVRVGPDHIMVDGEIGWPQVFGRRKADQSEYEKMPEIHKDDAYSLTQATRDIHRRQRRQLNHAFSDSSLTQQEDIIQEYVNLLLSRLQARADKGEAVDVVKWLTCTTFDIIGDLVFSESFSSLENNTVHPWVKSIFESARLFMLRRFFSYFPLSRFILSMFSSKFGNQQHAMRHHAKEKARRRMALGEEPPSGRKDFMFYMLRKTRDGQVGMFEKEILETSPILVFAGSETTASALSGLWFYLDKNPRVYAQLTKEIRAAFDSEKEITMQKASRIEYLQACVNEILRIYPPAAETPARVSPGDFIEGTYIPPKTLVSVFQWATFRNPKHFKDPESFIPERWLSPSHSLYDESFRNDNREVFKPFSYGSRDCIGKNLAMNELRFIISRILYRFDYEVLEGQDDWHMKQRSFIIWDKGPLMLRFKTRQAVV</sequence>
<dbReference type="GO" id="GO:0005506">
    <property type="term" value="F:iron ion binding"/>
    <property type="evidence" value="ECO:0007669"/>
    <property type="project" value="InterPro"/>
</dbReference>
<name>A0A167FQG1_METRR</name>
<proteinExistence type="inferred from homology"/>
<dbReference type="CDD" id="cd11058">
    <property type="entry name" value="CYP60B-like"/>
    <property type="match status" value="1"/>
</dbReference>
<evidence type="ECO:0000256" key="1">
    <source>
        <dbReference type="ARBA" id="ARBA00001971"/>
    </source>
</evidence>
<dbReference type="PANTHER" id="PTHR24305:SF210">
    <property type="entry name" value="CYTOCHROME P450 MONOOXYGENASE ASQL-RELATED"/>
    <property type="match status" value="1"/>
</dbReference>
<evidence type="ECO:0000256" key="2">
    <source>
        <dbReference type="ARBA" id="ARBA00010617"/>
    </source>
</evidence>
<dbReference type="EMBL" id="AZHC01000008">
    <property type="protein sequence ID" value="OAA45604.1"/>
    <property type="molecule type" value="Genomic_DNA"/>
</dbReference>
<dbReference type="PROSITE" id="PS00086">
    <property type="entry name" value="CYTOCHROME_P450"/>
    <property type="match status" value="1"/>
</dbReference>
<dbReference type="InterPro" id="IPR050121">
    <property type="entry name" value="Cytochrome_P450_monoxygenase"/>
</dbReference>
<evidence type="ECO:0000256" key="4">
    <source>
        <dbReference type="ARBA" id="ARBA00022723"/>
    </source>
</evidence>
<evidence type="ECO:0000256" key="7">
    <source>
        <dbReference type="RuleBase" id="RU000461"/>
    </source>
</evidence>
<dbReference type="Proteomes" id="UP000243498">
    <property type="component" value="Unassembled WGS sequence"/>
</dbReference>
<dbReference type="InterPro" id="IPR036396">
    <property type="entry name" value="Cyt_P450_sf"/>
</dbReference>
<comment type="similarity">
    <text evidence="2 7">Belongs to the cytochrome P450 family.</text>
</comment>
<dbReference type="AlphaFoldDB" id="A0A167FQG1"/>
<dbReference type="GO" id="GO:0004497">
    <property type="term" value="F:monooxygenase activity"/>
    <property type="evidence" value="ECO:0007669"/>
    <property type="project" value="UniProtKB-KW"/>
</dbReference>
<comment type="caution">
    <text evidence="8">The sequence shown here is derived from an EMBL/GenBank/DDBJ whole genome shotgun (WGS) entry which is preliminary data.</text>
</comment>